<dbReference type="EMBL" id="JAALLS010000001">
    <property type="protein sequence ID" value="NGP86872.1"/>
    <property type="molecule type" value="Genomic_DNA"/>
</dbReference>
<evidence type="ECO:0000313" key="2">
    <source>
        <dbReference type="EMBL" id="NGP86872.1"/>
    </source>
</evidence>
<feature type="signal peptide" evidence="1">
    <location>
        <begin position="1"/>
        <end position="19"/>
    </location>
</feature>
<dbReference type="PANTHER" id="PTHR36573">
    <property type="entry name" value="INTERMEMBRANE PHOSPHOLIPID TRANSPORT SYSTEM BINDING PROTEIN MLAC"/>
    <property type="match status" value="1"/>
</dbReference>
<proteinExistence type="predicted"/>
<comment type="caution">
    <text evidence="2">The sequence shown here is derived from an EMBL/GenBank/DDBJ whole genome shotgun (WGS) entry which is preliminary data.</text>
</comment>
<dbReference type="Pfam" id="PF05494">
    <property type="entry name" value="MlaC"/>
    <property type="match status" value="1"/>
</dbReference>
<dbReference type="InterPro" id="IPR042245">
    <property type="entry name" value="Tgt2/MlaC_sf"/>
</dbReference>
<dbReference type="Proteomes" id="UP000479132">
    <property type="component" value="Unassembled WGS sequence"/>
</dbReference>
<dbReference type="Gene3D" id="3.10.450.710">
    <property type="entry name" value="Tgt2/MlaC"/>
    <property type="match status" value="1"/>
</dbReference>
<accession>A0A6M1T903</accession>
<keyword evidence="3" id="KW-1185">Reference proteome</keyword>
<evidence type="ECO:0000256" key="1">
    <source>
        <dbReference type="SAM" id="SignalP"/>
    </source>
</evidence>
<reference evidence="2 3" key="1">
    <citation type="submission" date="2020-02" db="EMBL/GenBank/DDBJ databases">
        <title>Aliifodinibius halophilus 2W32, complete genome.</title>
        <authorList>
            <person name="Li Y."/>
            <person name="Wu S."/>
        </authorList>
    </citation>
    <scope>NUCLEOTIDE SEQUENCE [LARGE SCALE GENOMIC DNA]</scope>
    <source>
        <strain evidence="2 3">2W32</strain>
    </source>
</reference>
<protein>
    <submittedName>
        <fullName evidence="2">ABC transporter substrate-binding protein</fullName>
    </submittedName>
</protein>
<feature type="chain" id="PRO_5026918238" evidence="1">
    <location>
        <begin position="20"/>
        <end position="204"/>
    </location>
</feature>
<dbReference type="InterPro" id="IPR008869">
    <property type="entry name" value="MlaC/ttg2D"/>
</dbReference>
<evidence type="ECO:0000313" key="3">
    <source>
        <dbReference type="Proteomes" id="UP000479132"/>
    </source>
</evidence>
<organism evidence="2 3">
    <name type="scientific">Fodinibius halophilus</name>
    <dbReference type="NCBI Taxonomy" id="1736908"/>
    <lineage>
        <taxon>Bacteria</taxon>
        <taxon>Pseudomonadati</taxon>
        <taxon>Balneolota</taxon>
        <taxon>Balneolia</taxon>
        <taxon>Balneolales</taxon>
        <taxon>Balneolaceae</taxon>
        <taxon>Fodinibius</taxon>
    </lineage>
</organism>
<dbReference type="PANTHER" id="PTHR36573:SF1">
    <property type="entry name" value="INTERMEMBRANE PHOSPHOLIPID TRANSPORT SYSTEM BINDING PROTEIN MLAC"/>
    <property type="match status" value="1"/>
</dbReference>
<name>A0A6M1T903_9BACT</name>
<dbReference type="AlphaFoldDB" id="A0A6M1T903"/>
<sequence length="204" mass="23579">MRMKFVKYSFVLVAFIIGAQIVQPVNGFAQKNSSTIKELLEKRNTQVKKLVGPKGTEYTQKQRDELKDIINGIIDYHAMARYALQDTYNDLSKEEKDEFVDLFSTVIRDHSLKNLDIYRADVKYEQIEVEGDSAVVETLAQLKRVRTPVTYKMAYDKTSKEWVVTDIIIDDVSTAGSYRRQFQNIIKKKGYAHLLKTLRKKVSA</sequence>
<keyword evidence="1" id="KW-0732">Signal</keyword>
<gene>
    <name evidence="2" type="ORF">G3569_00795</name>
</gene>